<proteinExistence type="predicted"/>
<dbReference type="Pfam" id="PF13468">
    <property type="entry name" value="Glyoxalase_3"/>
    <property type="match status" value="1"/>
</dbReference>
<dbReference type="RefSeq" id="WP_113822968.1">
    <property type="nucleotide sequence ID" value="NZ_QOCE01000020.1"/>
</dbReference>
<evidence type="ECO:0000313" key="2">
    <source>
        <dbReference type="EMBL" id="RBW57344.1"/>
    </source>
</evidence>
<evidence type="ECO:0000259" key="1">
    <source>
        <dbReference type="Pfam" id="PF13468"/>
    </source>
</evidence>
<reference evidence="2 3" key="1">
    <citation type="submission" date="2018-07" db="EMBL/GenBank/DDBJ databases">
        <title>Modular assembly of carbohydrate-degrading microbial communities in the ocean.</title>
        <authorList>
            <person name="Enke T.N."/>
            <person name="Datta M.S."/>
            <person name="Schwartzman J.A."/>
            <person name="Cermak N."/>
            <person name="Schmitz D.A."/>
            <person name="Barrere J."/>
            <person name="Cordero O.X."/>
        </authorList>
    </citation>
    <scope>NUCLEOTIDE SEQUENCE [LARGE SCALE GENOMIC DNA]</scope>
    <source>
        <strain evidence="2 3">C3M10</strain>
    </source>
</reference>
<dbReference type="InterPro" id="IPR025870">
    <property type="entry name" value="Glyoxalase-like_dom"/>
</dbReference>
<protein>
    <submittedName>
        <fullName evidence="2">VOC family protein</fullName>
    </submittedName>
</protein>
<dbReference type="InterPro" id="IPR029068">
    <property type="entry name" value="Glyas_Bleomycin-R_OHBP_Dase"/>
</dbReference>
<sequence>MQLDHLAVAGETLSEAVAHVEQALGVATQPGGQHPRYGTHNRLIGLMDGLYLEAIAIEPGVVPENQPRWFDLDNFKGPARLTNWILRSPSLEQEAETLSPHARQLVAMQRGDLRWLMTVPVDGLLPYENLYPAVLEWQGRLPVESLAPTGCRLLRLTIRHPDGDALGADVAPILKDQKVAFEAGPHGMSAEFETPHGRRVLE</sequence>
<dbReference type="Proteomes" id="UP000252706">
    <property type="component" value="Unassembled WGS sequence"/>
</dbReference>
<evidence type="ECO:0000313" key="3">
    <source>
        <dbReference type="Proteomes" id="UP000252706"/>
    </source>
</evidence>
<feature type="domain" description="Glyoxalase-like" evidence="1">
    <location>
        <begin position="3"/>
        <end position="168"/>
    </location>
</feature>
<comment type="caution">
    <text evidence="2">The sequence shown here is derived from an EMBL/GenBank/DDBJ whole genome shotgun (WGS) entry which is preliminary data.</text>
</comment>
<accession>A0A366X282</accession>
<gene>
    <name evidence="2" type="ORF">DS909_08205</name>
</gene>
<dbReference type="EMBL" id="QOCE01000020">
    <property type="protein sequence ID" value="RBW57344.1"/>
    <property type="molecule type" value="Genomic_DNA"/>
</dbReference>
<name>A0A366X282_9RHOB</name>
<dbReference type="AlphaFoldDB" id="A0A366X282"/>
<dbReference type="OrthoDB" id="8451710at2"/>
<dbReference type="Gene3D" id="3.10.180.10">
    <property type="entry name" value="2,3-Dihydroxybiphenyl 1,2-Dioxygenase, domain 1"/>
    <property type="match status" value="1"/>
</dbReference>
<organism evidence="2 3">
    <name type="scientific">Phaeobacter gallaeciensis</name>
    <dbReference type="NCBI Taxonomy" id="60890"/>
    <lineage>
        <taxon>Bacteria</taxon>
        <taxon>Pseudomonadati</taxon>
        <taxon>Pseudomonadota</taxon>
        <taxon>Alphaproteobacteria</taxon>
        <taxon>Rhodobacterales</taxon>
        <taxon>Roseobacteraceae</taxon>
        <taxon>Phaeobacter</taxon>
    </lineage>
</organism>